<feature type="compositionally biased region" description="Basic and acidic residues" evidence="1">
    <location>
        <begin position="186"/>
        <end position="200"/>
    </location>
</feature>
<dbReference type="Pfam" id="PF00179">
    <property type="entry name" value="UQ_con"/>
    <property type="match status" value="1"/>
</dbReference>
<dbReference type="CDD" id="cd23799">
    <property type="entry name" value="UBCc_UBE2J"/>
    <property type="match status" value="1"/>
</dbReference>
<dbReference type="AlphaFoldDB" id="A0A7D9H886"/>
<feature type="region of interest" description="Disordered" evidence="1">
    <location>
        <begin position="183"/>
        <end position="207"/>
    </location>
</feature>
<proteinExistence type="predicted"/>
<feature type="domain" description="UBC core" evidence="3">
    <location>
        <begin position="10"/>
        <end position="158"/>
    </location>
</feature>
<dbReference type="PANTHER" id="PTHR24067">
    <property type="entry name" value="UBIQUITIN-CONJUGATING ENZYME E2"/>
    <property type="match status" value="1"/>
</dbReference>
<evidence type="ECO:0000256" key="1">
    <source>
        <dbReference type="SAM" id="MobiDB-lite"/>
    </source>
</evidence>
<name>A0A7D9H886_PARCT</name>
<dbReference type="PROSITE" id="PS50127">
    <property type="entry name" value="UBC_2"/>
    <property type="match status" value="1"/>
</dbReference>
<accession>A0A7D9H886</accession>
<reference evidence="4" key="1">
    <citation type="submission" date="2020-04" db="EMBL/GenBank/DDBJ databases">
        <authorList>
            <person name="Alioto T."/>
            <person name="Alioto T."/>
            <person name="Gomez Garrido J."/>
        </authorList>
    </citation>
    <scope>NUCLEOTIDE SEQUENCE</scope>
    <source>
        <strain evidence="4">A484AB</strain>
    </source>
</reference>
<keyword evidence="2" id="KW-1133">Transmembrane helix</keyword>
<dbReference type="InterPro" id="IPR000608">
    <property type="entry name" value="UBC"/>
</dbReference>
<organism evidence="4 5">
    <name type="scientific">Paramuricea clavata</name>
    <name type="common">Red gorgonian</name>
    <name type="synonym">Violescent sea-whip</name>
    <dbReference type="NCBI Taxonomy" id="317549"/>
    <lineage>
        <taxon>Eukaryota</taxon>
        <taxon>Metazoa</taxon>
        <taxon>Cnidaria</taxon>
        <taxon>Anthozoa</taxon>
        <taxon>Octocorallia</taxon>
        <taxon>Malacalcyonacea</taxon>
        <taxon>Plexauridae</taxon>
        <taxon>Paramuricea</taxon>
    </lineage>
</organism>
<sequence length="297" mass="33530">MEGRYNLKSPAVKRLMREAKELCEATSQYYAQPLEDNLFEWHFTVQGPADSDFESGRYHGRIILPPEYPMKPPSIMLLTPNGRFETGKKICLSMSAHHPETWQPSWSIRTVLLAIIGFMPSKGGGAIGALDYTSDERKILARKSMKWTCNVCGSCNADLLKEEDSKNKREANEEDMELASQISFKGENEAKMEEKTHVDGSVDMPNGDILTNGQNIEDILSAQDEVTSNTADTRETHNSANVARKRARRSSNERHDNRDSSVQSTSTSQSNGYLSLVLILLFTLFLIILLLRRVYYK</sequence>
<dbReference type="Gene3D" id="3.10.110.10">
    <property type="entry name" value="Ubiquitin Conjugating Enzyme"/>
    <property type="match status" value="1"/>
</dbReference>
<feature type="compositionally biased region" description="Basic and acidic residues" evidence="1">
    <location>
        <begin position="250"/>
        <end position="259"/>
    </location>
</feature>
<gene>
    <name evidence="4" type="ORF">PACLA_8A026289</name>
</gene>
<dbReference type="SMART" id="SM00212">
    <property type="entry name" value="UBCc"/>
    <property type="match status" value="1"/>
</dbReference>
<evidence type="ECO:0000313" key="5">
    <source>
        <dbReference type="Proteomes" id="UP001152795"/>
    </source>
</evidence>
<dbReference type="Proteomes" id="UP001152795">
    <property type="component" value="Unassembled WGS sequence"/>
</dbReference>
<dbReference type="SUPFAM" id="SSF54495">
    <property type="entry name" value="UBC-like"/>
    <property type="match status" value="1"/>
</dbReference>
<keyword evidence="5" id="KW-1185">Reference proteome</keyword>
<feature type="transmembrane region" description="Helical" evidence="2">
    <location>
        <begin position="272"/>
        <end position="291"/>
    </location>
</feature>
<dbReference type="InterPro" id="IPR050113">
    <property type="entry name" value="Ub_conjugating_enzyme"/>
</dbReference>
<keyword evidence="2" id="KW-0812">Transmembrane</keyword>
<dbReference type="EMBL" id="CACRXK020000041">
    <property type="protein sequence ID" value="CAB3977297.1"/>
    <property type="molecule type" value="Genomic_DNA"/>
</dbReference>
<feature type="region of interest" description="Disordered" evidence="1">
    <location>
        <begin position="226"/>
        <end position="268"/>
    </location>
</feature>
<protein>
    <submittedName>
        <fullName evidence="4">Ubiquitin-conjugating enzyme E2 J1</fullName>
    </submittedName>
</protein>
<evidence type="ECO:0000256" key="2">
    <source>
        <dbReference type="SAM" id="Phobius"/>
    </source>
</evidence>
<comment type="caution">
    <text evidence="4">The sequence shown here is derived from an EMBL/GenBank/DDBJ whole genome shotgun (WGS) entry which is preliminary data.</text>
</comment>
<dbReference type="OrthoDB" id="1158011at2759"/>
<keyword evidence="2" id="KW-0472">Membrane</keyword>
<evidence type="ECO:0000313" key="4">
    <source>
        <dbReference type="EMBL" id="CAB3977297.1"/>
    </source>
</evidence>
<evidence type="ECO:0000259" key="3">
    <source>
        <dbReference type="PROSITE" id="PS50127"/>
    </source>
</evidence>
<dbReference type="InterPro" id="IPR016135">
    <property type="entry name" value="UBQ-conjugating_enzyme/RWD"/>
</dbReference>
<dbReference type="FunFam" id="3.10.110.10:FF:000086">
    <property type="entry name" value="Ubiquitin-conjugating enzyme E2 J1"/>
    <property type="match status" value="1"/>
</dbReference>